<protein>
    <submittedName>
        <fullName evidence="2">GNAT superfamily N-acetyltransferase</fullName>
    </submittedName>
</protein>
<dbReference type="RefSeq" id="WP_245963448.1">
    <property type="nucleotide sequence ID" value="NZ_JACHVT010000001.1"/>
</dbReference>
<comment type="caution">
    <text evidence="2">The sequence shown here is derived from an EMBL/GenBank/DDBJ whole genome shotgun (WGS) entry which is preliminary data.</text>
</comment>
<evidence type="ECO:0000313" key="2">
    <source>
        <dbReference type="EMBL" id="MBB2985348.1"/>
    </source>
</evidence>
<dbReference type="Pfam" id="PF00583">
    <property type="entry name" value="Acetyltransf_1"/>
    <property type="match status" value="1"/>
</dbReference>
<dbReference type="Gene3D" id="3.40.630.30">
    <property type="match status" value="1"/>
</dbReference>
<dbReference type="InterPro" id="IPR016181">
    <property type="entry name" value="Acyl_CoA_acyltransferase"/>
</dbReference>
<dbReference type="CDD" id="cd04301">
    <property type="entry name" value="NAT_SF"/>
    <property type="match status" value="1"/>
</dbReference>
<dbReference type="SUPFAM" id="SSF55729">
    <property type="entry name" value="Acyl-CoA N-acyltransferases (Nat)"/>
    <property type="match status" value="1"/>
</dbReference>
<dbReference type="AlphaFoldDB" id="A0A839PM20"/>
<proteinExistence type="predicted"/>
<dbReference type="Proteomes" id="UP000590811">
    <property type="component" value="Unassembled WGS sequence"/>
</dbReference>
<reference evidence="2 3" key="1">
    <citation type="submission" date="2020-08" db="EMBL/GenBank/DDBJ databases">
        <title>Genomic Encyclopedia of Type Strains, Phase IV (KMG-V): Genome sequencing to study the core and pangenomes of soil and plant-associated prokaryotes.</title>
        <authorList>
            <person name="Whitman W."/>
        </authorList>
    </citation>
    <scope>NUCLEOTIDE SEQUENCE [LARGE SCALE GENOMIC DNA]</scope>
    <source>
        <strain evidence="2 3">B3ACCR2</strain>
    </source>
</reference>
<dbReference type="GO" id="GO:0016747">
    <property type="term" value="F:acyltransferase activity, transferring groups other than amino-acyl groups"/>
    <property type="evidence" value="ECO:0007669"/>
    <property type="project" value="InterPro"/>
</dbReference>
<dbReference type="InterPro" id="IPR000182">
    <property type="entry name" value="GNAT_dom"/>
</dbReference>
<feature type="domain" description="N-acetyltransferase" evidence="1">
    <location>
        <begin position="146"/>
        <end position="298"/>
    </location>
</feature>
<sequence length="298" mass="32373">MTRRDLEGPGDLRAAQAMSSRLWSPVSRFHPGQLAWNLATSVDRPPVSLWRDGEQAVALGWAESPDWLELQVDPDHPELADDVVEWFEDTSDAETQSALVMERDVSEPALAAAGFAPDLDAPWFTHHLLDLGGPGSLPTPPEVDGYRLRPVDLSRPGELERRAAVHADAWSSVGPSSVDAHAYDRVTSTWPYRSELDWVATTDDGELVASCLVWLDEAAADGAGVGLVEPVGCVPSHRGRGLATAVTLGALRRLRDLGARWAQVSPRGDPGHPGPQRLYRAMGFAPTARTVTWTRSLE</sequence>
<evidence type="ECO:0000259" key="1">
    <source>
        <dbReference type="PROSITE" id="PS51186"/>
    </source>
</evidence>
<accession>A0A839PM20</accession>
<evidence type="ECO:0000313" key="3">
    <source>
        <dbReference type="Proteomes" id="UP000590811"/>
    </source>
</evidence>
<name>A0A839PM20_9MICO</name>
<dbReference type="PROSITE" id="PS51186">
    <property type="entry name" value="GNAT"/>
    <property type="match status" value="1"/>
</dbReference>
<keyword evidence="2" id="KW-0808">Transferase</keyword>
<gene>
    <name evidence="2" type="ORF">FHW14_000488</name>
</gene>
<organism evidence="2 3">
    <name type="scientific">Terracoccus luteus</name>
    <dbReference type="NCBI Taxonomy" id="53356"/>
    <lineage>
        <taxon>Bacteria</taxon>
        <taxon>Bacillati</taxon>
        <taxon>Actinomycetota</taxon>
        <taxon>Actinomycetes</taxon>
        <taxon>Micrococcales</taxon>
        <taxon>Intrasporangiaceae</taxon>
        <taxon>Terracoccus</taxon>
    </lineage>
</organism>
<dbReference type="EMBL" id="JACHVT010000001">
    <property type="protein sequence ID" value="MBB2985348.1"/>
    <property type="molecule type" value="Genomic_DNA"/>
</dbReference>